<sequence>MQKILSRCREYQNSMADSMHKLLSDQIDSLGLAPWFTVLENAIRAHNGSEFLFKGLARNIQSIKSTEGVDIAWVEEAQTLSQESIELLLPTIRKEGSEVWFTWNPLEEGSPIEKLRESLAQNPEAFIGQINWSDNPWLPEALNKERLRCYETDPESYDHIWEGGFRRYGQAFFSIDATLTDKAPVPLPSFCDCVYAVMDTTLKGGMGNDGTGVVYIAFDRFNHETPLFVLDWDIVEVEGSMLEDWVPVVMERLETLARDTHARHGSIGLHIEDKAAGSVIIPQLQRRGLNVHAIESRLTSMGKDQRALDVSSPVQQGRIKITEPAFEKTTIFRGQSKNHFLSQVFGFRLNDKDAARRADDLLDCFCYGIAVGLGDTMGG</sequence>
<evidence type="ECO:0000259" key="1">
    <source>
        <dbReference type="Pfam" id="PF04466"/>
    </source>
</evidence>
<protein>
    <recommendedName>
        <fullName evidence="1">Phage terminase large subunit N-terminal domain-containing protein</fullName>
    </recommendedName>
</protein>
<gene>
    <name evidence="2" type="ORF">AA15669_1394</name>
</gene>
<dbReference type="PANTHER" id="PTHR39184">
    <property type="match status" value="1"/>
</dbReference>
<reference evidence="2" key="1">
    <citation type="submission" date="2013-04" db="EMBL/GenBank/DDBJ databases">
        <title>The genome sequencing project of 58 acetic acid bacteria.</title>
        <authorList>
            <person name="Okamoto-Kainuma A."/>
            <person name="Ishikawa M."/>
            <person name="Umino S."/>
            <person name="Koizumi Y."/>
            <person name="Shiwa Y."/>
            <person name="Yoshikawa H."/>
            <person name="Matsutani M."/>
            <person name="Matsushita K."/>
        </authorList>
    </citation>
    <scope>NUCLEOTIDE SEQUENCE</scope>
    <source>
        <strain evidence="2">DSM 15669</strain>
    </source>
</reference>
<proteinExistence type="predicted"/>
<dbReference type="InterPro" id="IPR052380">
    <property type="entry name" value="Viral_DNA_packaging_terminase"/>
</dbReference>
<dbReference type="EMBL" id="BAQD01000033">
    <property type="protein sequence ID" value="GBQ07477.1"/>
    <property type="molecule type" value="Genomic_DNA"/>
</dbReference>
<keyword evidence="3" id="KW-1185">Reference proteome</keyword>
<dbReference type="Proteomes" id="UP001062901">
    <property type="component" value="Unassembled WGS sequence"/>
</dbReference>
<dbReference type="RefSeq" id="WP_264873519.1">
    <property type="nucleotide sequence ID" value="NZ_BAQD01000033.1"/>
</dbReference>
<comment type="caution">
    <text evidence="2">The sequence shown here is derived from an EMBL/GenBank/DDBJ whole genome shotgun (WGS) entry which is preliminary data.</text>
</comment>
<dbReference type="InterPro" id="IPR035412">
    <property type="entry name" value="Terminase_L_N"/>
</dbReference>
<dbReference type="InterPro" id="IPR027417">
    <property type="entry name" value="P-loop_NTPase"/>
</dbReference>
<feature type="domain" description="Phage terminase large subunit N-terminal" evidence="1">
    <location>
        <begin position="5"/>
        <end position="163"/>
    </location>
</feature>
<organism evidence="2 3">
    <name type="scientific">Saccharibacter floricola DSM 15669</name>
    <dbReference type="NCBI Taxonomy" id="1123227"/>
    <lineage>
        <taxon>Bacteria</taxon>
        <taxon>Pseudomonadati</taxon>
        <taxon>Pseudomonadota</taxon>
        <taxon>Alphaproteobacteria</taxon>
        <taxon>Acetobacterales</taxon>
        <taxon>Acetobacteraceae</taxon>
        <taxon>Saccharibacter</taxon>
    </lineage>
</organism>
<dbReference type="Pfam" id="PF04466">
    <property type="entry name" value="Terminase_3"/>
    <property type="match status" value="1"/>
</dbReference>
<dbReference type="PANTHER" id="PTHR39184:SF1">
    <property type="entry name" value="PBSX PHAGE TERMINASE LARGE SUBUNIT"/>
    <property type="match status" value="1"/>
</dbReference>
<dbReference type="Gene3D" id="3.40.50.300">
    <property type="entry name" value="P-loop containing nucleotide triphosphate hydrolases"/>
    <property type="match status" value="1"/>
</dbReference>
<accession>A0ABQ0NZV2</accession>
<name>A0ABQ0NZV2_9PROT</name>
<evidence type="ECO:0000313" key="2">
    <source>
        <dbReference type="EMBL" id="GBQ07477.1"/>
    </source>
</evidence>
<evidence type="ECO:0000313" key="3">
    <source>
        <dbReference type="Proteomes" id="UP001062901"/>
    </source>
</evidence>